<keyword evidence="2" id="KW-0732">Signal</keyword>
<evidence type="ECO:0008006" key="5">
    <source>
        <dbReference type="Google" id="ProtNLM"/>
    </source>
</evidence>
<reference evidence="3" key="1">
    <citation type="submission" date="2022-11" db="EMBL/GenBank/DDBJ databases">
        <authorList>
            <person name="Kikuchi T."/>
        </authorList>
    </citation>
    <scope>NUCLEOTIDE SEQUENCE</scope>
    <source>
        <strain evidence="3">PS1010</strain>
    </source>
</reference>
<dbReference type="EMBL" id="CANHGI010000004">
    <property type="protein sequence ID" value="CAI5447078.1"/>
    <property type="molecule type" value="Genomic_DNA"/>
</dbReference>
<feature type="transmembrane region" description="Helical" evidence="1">
    <location>
        <begin position="237"/>
        <end position="258"/>
    </location>
</feature>
<keyword evidence="1" id="KW-0812">Transmembrane</keyword>
<protein>
    <recommendedName>
        <fullName evidence="5">Domain of unknown function DX domain-containing protein</fullName>
    </recommendedName>
</protein>
<dbReference type="AlphaFoldDB" id="A0A9P1ILG9"/>
<dbReference type="Proteomes" id="UP001152747">
    <property type="component" value="Unassembled WGS sequence"/>
</dbReference>
<keyword evidence="1" id="KW-0472">Membrane</keyword>
<keyword evidence="1" id="KW-1133">Transmembrane helix</keyword>
<evidence type="ECO:0000256" key="1">
    <source>
        <dbReference type="SAM" id="Phobius"/>
    </source>
</evidence>
<evidence type="ECO:0000256" key="2">
    <source>
        <dbReference type="SAM" id="SignalP"/>
    </source>
</evidence>
<feature type="signal peptide" evidence="2">
    <location>
        <begin position="1"/>
        <end position="20"/>
    </location>
</feature>
<feature type="transmembrane region" description="Helical" evidence="1">
    <location>
        <begin position="265"/>
        <end position="284"/>
    </location>
</feature>
<gene>
    <name evidence="3" type="ORF">CAMP_LOCUS9715</name>
</gene>
<sequence length="287" mass="32148">MKHFFWIFVIIYFTKSYITAKEEKNKCQPKTTGTCMGACDLSTEKKCSKISDCYEGNSYFDKFQYFDMDYYCDLKNGVCCNTLPSLRHFRSCHLANTSYIPVLPLQEDDCAPPNAPCTNTFGSLGICVYYREKNVCCPDRFGNRVLPDFKTNMECNVSIPFSNISLLLDIYCRDGYVYVVGKETLNRNEGKTLSDCQTNSNCTYGEYCMRSGSTSSPSQCYRVHDSENDESSAGTTATVVLIILAILICAGAIVVFIFMKLATYFIGVAVGICIVVIIVILIVYCTA</sequence>
<organism evidence="3 4">
    <name type="scientific">Caenorhabditis angaria</name>
    <dbReference type="NCBI Taxonomy" id="860376"/>
    <lineage>
        <taxon>Eukaryota</taxon>
        <taxon>Metazoa</taxon>
        <taxon>Ecdysozoa</taxon>
        <taxon>Nematoda</taxon>
        <taxon>Chromadorea</taxon>
        <taxon>Rhabditida</taxon>
        <taxon>Rhabditina</taxon>
        <taxon>Rhabditomorpha</taxon>
        <taxon>Rhabditoidea</taxon>
        <taxon>Rhabditidae</taxon>
        <taxon>Peloderinae</taxon>
        <taxon>Caenorhabditis</taxon>
    </lineage>
</organism>
<evidence type="ECO:0000313" key="4">
    <source>
        <dbReference type="Proteomes" id="UP001152747"/>
    </source>
</evidence>
<accession>A0A9P1ILG9</accession>
<evidence type="ECO:0000313" key="3">
    <source>
        <dbReference type="EMBL" id="CAI5447078.1"/>
    </source>
</evidence>
<name>A0A9P1ILG9_9PELO</name>
<proteinExistence type="predicted"/>
<keyword evidence="4" id="KW-1185">Reference proteome</keyword>
<feature type="chain" id="PRO_5040262581" description="Domain of unknown function DX domain-containing protein" evidence="2">
    <location>
        <begin position="21"/>
        <end position="287"/>
    </location>
</feature>
<comment type="caution">
    <text evidence="3">The sequence shown here is derived from an EMBL/GenBank/DDBJ whole genome shotgun (WGS) entry which is preliminary data.</text>
</comment>